<evidence type="ECO:0000313" key="4">
    <source>
        <dbReference type="Proteomes" id="UP000076532"/>
    </source>
</evidence>
<dbReference type="EMBL" id="KV417626">
    <property type="protein sequence ID" value="KZP13849.1"/>
    <property type="molecule type" value="Genomic_DNA"/>
</dbReference>
<name>A0A166CNL8_9AGAM</name>
<feature type="compositionally biased region" description="Low complexity" evidence="2">
    <location>
        <begin position="247"/>
        <end position="261"/>
    </location>
</feature>
<gene>
    <name evidence="3" type="ORF">FIBSPDRAFT_936074</name>
</gene>
<sequence length="277" mass="30232">MSQYSINIVILFSPAGVNVSNHPAVWAGHVTSPNTLFAARTWLKDADSSEHEALELKITNDLTSGWLFLERGGAEGHTSPSPSSSTTSVATSADISGQVSSELPAKDIVAYDVVNYNCYWFVAIIVGAIERVHHASVTPVGTGTIRGHLRMFQIVNREDIQKQLLAVTEREVEAEVERVRGDAQAEVERVRGEAQARVEQVEAERKQSSEAKNAIIQTLQAKLATRSTASNARRSDARSVQHFSAGRLRLARTPPTTTLSPTDRRAMQGKDDEETGE</sequence>
<protein>
    <submittedName>
        <fullName evidence="3">Uncharacterized protein</fullName>
    </submittedName>
</protein>
<reference evidence="3 4" key="1">
    <citation type="journal article" date="2016" name="Mol. Biol. Evol.">
        <title>Comparative Genomics of Early-Diverging Mushroom-Forming Fungi Provides Insights into the Origins of Lignocellulose Decay Capabilities.</title>
        <authorList>
            <person name="Nagy L.G."/>
            <person name="Riley R."/>
            <person name="Tritt A."/>
            <person name="Adam C."/>
            <person name="Daum C."/>
            <person name="Floudas D."/>
            <person name="Sun H."/>
            <person name="Yadav J.S."/>
            <person name="Pangilinan J."/>
            <person name="Larsson K.H."/>
            <person name="Matsuura K."/>
            <person name="Barry K."/>
            <person name="Labutti K."/>
            <person name="Kuo R."/>
            <person name="Ohm R.A."/>
            <person name="Bhattacharya S.S."/>
            <person name="Shirouzu T."/>
            <person name="Yoshinaga Y."/>
            <person name="Martin F.M."/>
            <person name="Grigoriev I.V."/>
            <person name="Hibbett D.S."/>
        </authorList>
    </citation>
    <scope>NUCLEOTIDE SEQUENCE [LARGE SCALE GENOMIC DNA]</scope>
    <source>
        <strain evidence="3 4">CBS 109695</strain>
    </source>
</reference>
<evidence type="ECO:0000313" key="3">
    <source>
        <dbReference type="EMBL" id="KZP13849.1"/>
    </source>
</evidence>
<feature type="coiled-coil region" evidence="1">
    <location>
        <begin position="184"/>
        <end position="211"/>
    </location>
</feature>
<proteinExistence type="predicted"/>
<dbReference type="AlphaFoldDB" id="A0A166CNL8"/>
<evidence type="ECO:0000256" key="1">
    <source>
        <dbReference type="SAM" id="Coils"/>
    </source>
</evidence>
<dbReference type="Proteomes" id="UP000076532">
    <property type="component" value="Unassembled WGS sequence"/>
</dbReference>
<accession>A0A166CNL8</accession>
<keyword evidence="4" id="KW-1185">Reference proteome</keyword>
<feature type="region of interest" description="Disordered" evidence="2">
    <location>
        <begin position="224"/>
        <end position="277"/>
    </location>
</feature>
<evidence type="ECO:0000256" key="2">
    <source>
        <dbReference type="SAM" id="MobiDB-lite"/>
    </source>
</evidence>
<keyword evidence="1" id="KW-0175">Coiled coil</keyword>
<organism evidence="3 4">
    <name type="scientific">Athelia psychrophila</name>
    <dbReference type="NCBI Taxonomy" id="1759441"/>
    <lineage>
        <taxon>Eukaryota</taxon>
        <taxon>Fungi</taxon>
        <taxon>Dikarya</taxon>
        <taxon>Basidiomycota</taxon>
        <taxon>Agaricomycotina</taxon>
        <taxon>Agaricomycetes</taxon>
        <taxon>Agaricomycetidae</taxon>
        <taxon>Atheliales</taxon>
        <taxon>Atheliaceae</taxon>
        <taxon>Athelia</taxon>
    </lineage>
</organism>